<dbReference type="EMBL" id="BJYR01000023">
    <property type="protein sequence ID" value="GEO01556.1"/>
    <property type="molecule type" value="Genomic_DNA"/>
</dbReference>
<dbReference type="Gene3D" id="2.40.170.20">
    <property type="entry name" value="TonB-dependent receptor, beta-barrel domain"/>
    <property type="match status" value="1"/>
</dbReference>
<name>A0A512APC9_9SPHN</name>
<evidence type="ECO:0000256" key="3">
    <source>
        <dbReference type="ARBA" id="ARBA00022452"/>
    </source>
</evidence>
<keyword evidence="16" id="KW-0675">Receptor</keyword>
<reference evidence="16 17" key="1">
    <citation type="submission" date="2019-07" db="EMBL/GenBank/DDBJ databases">
        <title>Whole genome shotgun sequence of Novosphingobium sediminis NBRC 106119.</title>
        <authorList>
            <person name="Hosoyama A."/>
            <person name="Uohara A."/>
            <person name="Ohji S."/>
            <person name="Ichikawa N."/>
        </authorList>
    </citation>
    <scope>NUCLEOTIDE SEQUENCE [LARGE SCALE GENOMIC DNA]</scope>
    <source>
        <strain evidence="16 17">NBRC 106119</strain>
    </source>
</reference>
<evidence type="ECO:0000256" key="7">
    <source>
        <dbReference type="ARBA" id="ARBA00023065"/>
    </source>
</evidence>
<evidence type="ECO:0000256" key="10">
    <source>
        <dbReference type="ARBA" id="ARBA00023237"/>
    </source>
</evidence>
<keyword evidence="13" id="KW-0732">Signal</keyword>
<comment type="similarity">
    <text evidence="11 12">Belongs to the TonB-dependent receptor family.</text>
</comment>
<evidence type="ECO:0000256" key="12">
    <source>
        <dbReference type="RuleBase" id="RU003357"/>
    </source>
</evidence>
<evidence type="ECO:0000256" key="9">
    <source>
        <dbReference type="ARBA" id="ARBA00023136"/>
    </source>
</evidence>
<dbReference type="AlphaFoldDB" id="A0A512APC9"/>
<keyword evidence="17" id="KW-1185">Reference proteome</keyword>
<dbReference type="GO" id="GO:0009279">
    <property type="term" value="C:cell outer membrane"/>
    <property type="evidence" value="ECO:0007669"/>
    <property type="project" value="UniProtKB-SubCell"/>
</dbReference>
<dbReference type="Proteomes" id="UP000321464">
    <property type="component" value="Unassembled WGS sequence"/>
</dbReference>
<comment type="subcellular location">
    <subcellularLocation>
        <location evidence="1 11">Cell outer membrane</location>
        <topology evidence="1 11">Multi-pass membrane protein</topology>
    </subcellularLocation>
</comment>
<keyword evidence="10 11" id="KW-0998">Cell outer membrane</keyword>
<evidence type="ECO:0000256" key="11">
    <source>
        <dbReference type="PROSITE-ProRule" id="PRU01360"/>
    </source>
</evidence>
<evidence type="ECO:0000313" key="17">
    <source>
        <dbReference type="Proteomes" id="UP000321464"/>
    </source>
</evidence>
<evidence type="ECO:0000256" key="6">
    <source>
        <dbReference type="ARBA" id="ARBA00023004"/>
    </source>
</evidence>
<dbReference type="InterPro" id="IPR000531">
    <property type="entry name" value="Beta-barrel_TonB"/>
</dbReference>
<keyword evidence="2 11" id="KW-0813">Transport</keyword>
<dbReference type="PANTHER" id="PTHR32552:SF81">
    <property type="entry name" value="TONB-DEPENDENT OUTER MEMBRANE RECEPTOR"/>
    <property type="match status" value="1"/>
</dbReference>
<keyword evidence="8 12" id="KW-0798">TonB box</keyword>
<feature type="domain" description="TonB-dependent receptor-like beta-barrel" evidence="14">
    <location>
        <begin position="323"/>
        <end position="769"/>
    </location>
</feature>
<feature type="chain" id="PRO_5021697105" evidence="13">
    <location>
        <begin position="33"/>
        <end position="822"/>
    </location>
</feature>
<feature type="signal peptide" evidence="13">
    <location>
        <begin position="1"/>
        <end position="32"/>
    </location>
</feature>
<dbReference type="Pfam" id="PF00593">
    <property type="entry name" value="TonB_dep_Rec_b-barrel"/>
    <property type="match status" value="1"/>
</dbReference>
<evidence type="ECO:0000256" key="2">
    <source>
        <dbReference type="ARBA" id="ARBA00022448"/>
    </source>
</evidence>
<dbReference type="GO" id="GO:0006826">
    <property type="term" value="P:iron ion transport"/>
    <property type="evidence" value="ECO:0007669"/>
    <property type="project" value="UniProtKB-KW"/>
</dbReference>
<dbReference type="Pfam" id="PF07715">
    <property type="entry name" value="Plug"/>
    <property type="match status" value="1"/>
</dbReference>
<evidence type="ECO:0000256" key="5">
    <source>
        <dbReference type="ARBA" id="ARBA00022692"/>
    </source>
</evidence>
<evidence type="ECO:0000259" key="15">
    <source>
        <dbReference type="Pfam" id="PF07715"/>
    </source>
</evidence>
<proteinExistence type="inferred from homology"/>
<dbReference type="InterPro" id="IPR036942">
    <property type="entry name" value="Beta-barrel_TonB_sf"/>
</dbReference>
<evidence type="ECO:0000256" key="1">
    <source>
        <dbReference type="ARBA" id="ARBA00004571"/>
    </source>
</evidence>
<keyword evidence="7" id="KW-0406">Ion transport</keyword>
<dbReference type="PROSITE" id="PS52016">
    <property type="entry name" value="TONB_DEPENDENT_REC_3"/>
    <property type="match status" value="1"/>
</dbReference>
<dbReference type="OrthoDB" id="7223550at2"/>
<keyword evidence="4" id="KW-0410">Iron transport</keyword>
<keyword evidence="3 11" id="KW-1134">Transmembrane beta strand</keyword>
<evidence type="ECO:0000256" key="13">
    <source>
        <dbReference type="SAM" id="SignalP"/>
    </source>
</evidence>
<evidence type="ECO:0000313" key="16">
    <source>
        <dbReference type="EMBL" id="GEO01556.1"/>
    </source>
</evidence>
<dbReference type="InterPro" id="IPR039426">
    <property type="entry name" value="TonB-dep_rcpt-like"/>
</dbReference>
<keyword evidence="6" id="KW-0408">Iron</keyword>
<sequence length="822" mass="88308">MTVCSTKTKRGLLTGTCIAVLAALPGAAFAEAATTPAATATETGGIQDIVVTARKRSENVQTIPVSIRAVDAAMIQRQDITGLEKLAAKAPELIIARSSNGSGASLTIRGVGSNFSSVGVEQSVAVIVDGAYYGHGRTIDEGFFDLARVEVLKGPQALFFGKNATAGVVSITTADPGNSFEGMARIGYEFRSKSLYGEVMASGPVSSTLGIRLAVRGSNMFGGYTKNLATNAFYNTLDIATGATAALLATPADRDQPGTKDLIGRLTLKWAPTENLTDTLKVSGTHSRGGASGFSTILGCAGPTGQRNPNLVCGAKFTTYFNNLPKEYKGATGIKDNELYSDYDSFAINNTFNYKLSDDVTFTTVTNYNKNKVRYLQDYGQQSDAGVWAAINSNFKAFSNESRILTSFDGPVNIMVGAYYQTTEREHDEFVNFIGLINSAAAPGDKYLAFTKFSHTHGETISGFGQAIWKVMPNLEFAGGVRYIHETKRSSFFQPYVNPALAGLFTPQTSDPATTLRVNQTFDNWSPEATLTWRPTPNVTVYGAYKTGYKSGGFSNSGILSPADPRGDGMSFGPESAKGFEGGVKTTLFDRQLRFNLGLYTYTYSGLQVDYFDPLSIRYITRNAGSSRTRGVELELEYVPRAVDGLTLRGTLNYNRSRYVNFLAPCWQGQSIGQGCVLQPLPGQAGNQLLQELGGVATANAPRWTGSAGAEYDVPVSGDIQLGLSADWRFSSSYNSSAFDSPNGFQKAYSTIDASIRLRSEKVGWEFAVIGKNLTNIQYKTGVFDITGTGSGTGTVTGGKQSDTFLLTQLPRTVQVQVTYRF</sequence>
<evidence type="ECO:0000256" key="4">
    <source>
        <dbReference type="ARBA" id="ARBA00022496"/>
    </source>
</evidence>
<feature type="domain" description="TonB-dependent receptor plug" evidence="15">
    <location>
        <begin position="60"/>
        <end position="168"/>
    </location>
</feature>
<organism evidence="16 17">
    <name type="scientific">Novosphingobium sediminis</name>
    <dbReference type="NCBI Taxonomy" id="707214"/>
    <lineage>
        <taxon>Bacteria</taxon>
        <taxon>Pseudomonadati</taxon>
        <taxon>Pseudomonadota</taxon>
        <taxon>Alphaproteobacteria</taxon>
        <taxon>Sphingomonadales</taxon>
        <taxon>Sphingomonadaceae</taxon>
        <taxon>Novosphingobium</taxon>
    </lineage>
</organism>
<gene>
    <name evidence="16" type="ORF">NSE01_33880</name>
</gene>
<keyword evidence="5 11" id="KW-0812">Transmembrane</keyword>
<accession>A0A512APC9</accession>
<evidence type="ECO:0000256" key="8">
    <source>
        <dbReference type="ARBA" id="ARBA00023077"/>
    </source>
</evidence>
<comment type="caution">
    <text evidence="16">The sequence shown here is derived from an EMBL/GenBank/DDBJ whole genome shotgun (WGS) entry which is preliminary data.</text>
</comment>
<evidence type="ECO:0000259" key="14">
    <source>
        <dbReference type="Pfam" id="PF00593"/>
    </source>
</evidence>
<keyword evidence="9 11" id="KW-0472">Membrane</keyword>
<dbReference type="InterPro" id="IPR012910">
    <property type="entry name" value="Plug_dom"/>
</dbReference>
<protein>
    <submittedName>
        <fullName evidence="16">TonB-dependent receptor</fullName>
    </submittedName>
</protein>
<dbReference type="SUPFAM" id="SSF56935">
    <property type="entry name" value="Porins"/>
    <property type="match status" value="1"/>
</dbReference>
<dbReference type="PANTHER" id="PTHR32552">
    <property type="entry name" value="FERRICHROME IRON RECEPTOR-RELATED"/>
    <property type="match status" value="1"/>
</dbReference>
<dbReference type="RefSeq" id="WP_147160864.1">
    <property type="nucleotide sequence ID" value="NZ_BJYR01000023.1"/>
</dbReference>